<organism evidence="2 3">
    <name type="scientific">Symbiodinium pilosum</name>
    <name type="common">Dinoflagellate</name>
    <dbReference type="NCBI Taxonomy" id="2952"/>
    <lineage>
        <taxon>Eukaryota</taxon>
        <taxon>Sar</taxon>
        <taxon>Alveolata</taxon>
        <taxon>Dinophyceae</taxon>
        <taxon>Suessiales</taxon>
        <taxon>Symbiodiniaceae</taxon>
        <taxon>Symbiodinium</taxon>
    </lineage>
</organism>
<proteinExistence type="predicted"/>
<dbReference type="Proteomes" id="UP000649617">
    <property type="component" value="Unassembled WGS sequence"/>
</dbReference>
<comment type="caution">
    <text evidence="2">The sequence shown here is derived from an EMBL/GenBank/DDBJ whole genome shotgun (WGS) entry which is preliminary data.</text>
</comment>
<protein>
    <submittedName>
        <fullName evidence="2">Uncharacterized protein</fullName>
    </submittedName>
</protein>
<evidence type="ECO:0000313" key="2">
    <source>
        <dbReference type="EMBL" id="CAE7239771.1"/>
    </source>
</evidence>
<keyword evidence="3" id="KW-1185">Reference proteome</keyword>
<evidence type="ECO:0000313" key="3">
    <source>
        <dbReference type="Proteomes" id="UP000649617"/>
    </source>
</evidence>
<sequence>MKRALAGDPTSSAEKGSAPAAPTATESFTVGRLLRRGTFDKLSDVQDEGSLLKIK</sequence>
<feature type="non-terminal residue" evidence="2">
    <location>
        <position position="1"/>
    </location>
</feature>
<dbReference type="AlphaFoldDB" id="A0A812LCR2"/>
<evidence type="ECO:0000256" key="1">
    <source>
        <dbReference type="SAM" id="MobiDB-lite"/>
    </source>
</evidence>
<dbReference type="EMBL" id="CAJNIZ010005199">
    <property type="protein sequence ID" value="CAE7239771.1"/>
    <property type="molecule type" value="Genomic_DNA"/>
</dbReference>
<feature type="region of interest" description="Disordered" evidence="1">
    <location>
        <begin position="1"/>
        <end position="27"/>
    </location>
</feature>
<accession>A0A812LCR2</accession>
<gene>
    <name evidence="2" type="ORF">SPIL2461_LOCUS4059</name>
</gene>
<reference evidence="2" key="1">
    <citation type="submission" date="2021-02" db="EMBL/GenBank/DDBJ databases">
        <authorList>
            <person name="Dougan E. K."/>
            <person name="Rhodes N."/>
            <person name="Thang M."/>
            <person name="Chan C."/>
        </authorList>
    </citation>
    <scope>NUCLEOTIDE SEQUENCE</scope>
</reference>
<name>A0A812LCR2_SYMPI</name>